<organism>
    <name type="scientific">Serpula lacrymans var. lacrymans (strain S7.9)</name>
    <name type="common">Dry rot fungus</name>
    <dbReference type="NCBI Taxonomy" id="578457"/>
    <lineage>
        <taxon>Eukaryota</taxon>
        <taxon>Fungi</taxon>
        <taxon>Dikarya</taxon>
        <taxon>Basidiomycota</taxon>
        <taxon>Agaricomycotina</taxon>
        <taxon>Agaricomycetes</taxon>
        <taxon>Agaricomycetidae</taxon>
        <taxon>Boletales</taxon>
        <taxon>Coniophorineae</taxon>
        <taxon>Serpulaceae</taxon>
        <taxon>Serpula</taxon>
    </lineage>
</organism>
<dbReference type="AlphaFoldDB" id="F8NDH0"/>
<gene>
    <name evidence="1" type="ORF">SERLADRAFT_404539</name>
</gene>
<dbReference type="Proteomes" id="UP000008064">
    <property type="component" value="Unassembled WGS sequence"/>
</dbReference>
<dbReference type="KEGG" id="sla:SERLADRAFT_404539"/>
<accession>F8NDH0</accession>
<reference evidence="1" key="1">
    <citation type="submission" date="2011-04" db="EMBL/GenBank/DDBJ databases">
        <title>Evolution of plant cell wall degrading machinery underlies the functional diversity of forest fungi.</title>
        <authorList>
            <consortium name="US DOE Joint Genome Institute (JGI-PGF)"/>
            <person name="Eastwood D.C."/>
            <person name="Floudas D."/>
            <person name="Binder M."/>
            <person name="Majcherczyk A."/>
            <person name="Schneider P."/>
            <person name="Aerts A."/>
            <person name="Asiegbu F.O."/>
            <person name="Baker S.E."/>
            <person name="Barry K."/>
            <person name="Bendiksby M."/>
            <person name="Blumentritt M."/>
            <person name="Coutinho P.M."/>
            <person name="Cullen D."/>
            <person name="Cullen D."/>
            <person name="Gathman A."/>
            <person name="Goodell B."/>
            <person name="Henrissat B."/>
            <person name="Ihrmark K."/>
            <person name="Kauserud H."/>
            <person name="Kohler A."/>
            <person name="LaButti K."/>
            <person name="Lapidus A."/>
            <person name="Lavin J.L."/>
            <person name="Lee Y.-H."/>
            <person name="Lindquist E."/>
            <person name="Lilly W."/>
            <person name="Lucas S."/>
            <person name="Morin E."/>
            <person name="Murat C."/>
            <person name="Oguiza J.A."/>
            <person name="Park J."/>
            <person name="Pisabarro A.G."/>
            <person name="Riley R."/>
            <person name="Rosling A."/>
            <person name="Salamov A."/>
            <person name="Schmidt O."/>
            <person name="Schmutz J."/>
            <person name="Skrede I."/>
            <person name="Stenlid J."/>
            <person name="Wiebenga A."/>
            <person name="Xie X."/>
            <person name="Kues U."/>
            <person name="Hibbett D.S."/>
            <person name="Hoffmeister D."/>
            <person name="Hogberg N."/>
            <person name="Martin F."/>
            <person name="Grigoriev I.V."/>
            <person name="Watkinson S.C."/>
        </authorList>
    </citation>
    <scope>NUCLEOTIDE SEQUENCE</scope>
    <source>
        <strain evidence="1">S7.9</strain>
    </source>
</reference>
<evidence type="ECO:0000313" key="1">
    <source>
        <dbReference type="EMBL" id="EGO30308.1"/>
    </source>
</evidence>
<name>F8NDH0_SERL9</name>
<sequence>MWDLYRVKPGHSGYEEVRQKKVKKDFQMQATQDLGMLSFVLTAHRDTNGTICVFLPSDVDGSVPKENLPSKQPKKIKLLFDNNGYPILADEDPPSLATFSDLRIIIRSFLTTHYQISTGNTKASIPWTSLAERPGYYIDLLKGYIPSGYKFQEPSRMAKEETQALSDHIRKNLAAFYSYHSHHSTI</sequence>
<dbReference type="RefSeq" id="XP_007312192.1">
    <property type="nucleotide sequence ID" value="XM_007312130.1"/>
</dbReference>
<proteinExistence type="predicted"/>
<dbReference type="HOGENOM" id="CLU_1455226_0_0_1"/>
<dbReference type="OrthoDB" id="3254927at2759"/>
<protein>
    <submittedName>
        <fullName evidence="1">Uncharacterized protein</fullName>
    </submittedName>
</protein>
<dbReference type="GeneID" id="18812372"/>
<dbReference type="EMBL" id="GL945428">
    <property type="protein sequence ID" value="EGO30308.1"/>
    <property type="molecule type" value="Genomic_DNA"/>
</dbReference>